<dbReference type="InterPro" id="IPR052923">
    <property type="entry name" value="UPF0718"/>
</dbReference>
<evidence type="ECO:0000256" key="4">
    <source>
        <dbReference type="ARBA" id="ARBA00022692"/>
    </source>
</evidence>
<dbReference type="EMBL" id="JAFREP010000020">
    <property type="protein sequence ID" value="MBO1320935.1"/>
    <property type="molecule type" value="Genomic_DNA"/>
</dbReference>
<gene>
    <name evidence="8" type="ORF">J3U88_20830</name>
</gene>
<feature type="transmembrane region" description="Helical" evidence="7">
    <location>
        <begin position="186"/>
        <end position="203"/>
    </location>
</feature>
<comment type="similarity">
    <text evidence="2">Belongs to the UPF0718 family.</text>
</comment>
<evidence type="ECO:0000256" key="3">
    <source>
        <dbReference type="ARBA" id="ARBA00022475"/>
    </source>
</evidence>
<feature type="transmembrane region" description="Helical" evidence="7">
    <location>
        <begin position="85"/>
        <end position="108"/>
    </location>
</feature>
<feature type="transmembrane region" description="Helical" evidence="7">
    <location>
        <begin position="487"/>
        <end position="508"/>
    </location>
</feature>
<sequence length="597" mass="63925">MTLLIAGIATLFLGPILYGLLSQRKSWLSLLDGFIFISIAGLVLAVILPETLADGGWWSLLFLFVGLMLPSLSERLFHGHTRETHLIALALGFLGLAIHAVTDGAILALPEDHHHGGGHDHGVSAWSMALGVLLHRFPIGLTIWWFVRPKQGLAWALAALGLIAVGTLIGFFAAPQVVAALSTQGMAWFQAFVAGSLLHVVFHQPHGEESCCPTAQRRNLWFEGFGNLAGLALLVYMVTHHITEETNPWLVQMSTTFVDLARESAPALLIAYVLAGIIAGFMPDSYINWLKGGSRVGQSMRGMMVGLPLPICSCGVVPLYHTLIRKGAPPTAAMAFLIATPELGLDALLLSLPLLGAEMTLARLIAAALVALLVGVAVGSLAQNKQVQEEKKSCCSGNKTKPSFSEKMRKGLREGLVDLVDNTGPWILIGLTIAAVADPLMSTGMLRSIPTWAEIPLFALLGMPIYVCAAGATPLIAVFLLNGVSPGAALAFLLTGPATNITTFGVLSELHGRRTALLFGLFTLGFTLIAAYSANLLLPNFTATAGGHEHAHWTWYQIAAFPCLLALYLYSFVRRGARNFFAGLVAEFNFIGRKHAH</sequence>
<feature type="transmembrane region" description="Helical" evidence="7">
    <location>
        <begin position="515"/>
        <end position="534"/>
    </location>
</feature>
<comment type="subcellular location">
    <subcellularLocation>
        <location evidence="1">Cell membrane</location>
        <topology evidence="1">Multi-pass membrane protein</topology>
    </subcellularLocation>
</comment>
<feature type="transmembrane region" description="Helical" evidence="7">
    <location>
        <begin position="554"/>
        <end position="573"/>
    </location>
</feature>
<keyword evidence="9" id="KW-1185">Reference proteome</keyword>
<feature type="transmembrane region" description="Helical" evidence="7">
    <location>
        <begin position="458"/>
        <end position="481"/>
    </location>
</feature>
<dbReference type="PANTHER" id="PTHR34184:SF4">
    <property type="entry name" value="UPF0718 PROTEIN YCGR"/>
    <property type="match status" value="1"/>
</dbReference>
<dbReference type="InterPro" id="IPR005524">
    <property type="entry name" value="DUF318"/>
</dbReference>
<keyword evidence="3" id="KW-1003">Cell membrane</keyword>
<evidence type="ECO:0000256" key="2">
    <source>
        <dbReference type="ARBA" id="ARBA00006386"/>
    </source>
</evidence>
<dbReference type="PANTHER" id="PTHR34184">
    <property type="entry name" value="UPF0718 PROTEIN YCGR"/>
    <property type="match status" value="1"/>
</dbReference>
<organism evidence="8 9">
    <name type="scientific">Acanthopleuribacter pedis</name>
    <dbReference type="NCBI Taxonomy" id="442870"/>
    <lineage>
        <taxon>Bacteria</taxon>
        <taxon>Pseudomonadati</taxon>
        <taxon>Acidobacteriota</taxon>
        <taxon>Holophagae</taxon>
        <taxon>Acanthopleuribacterales</taxon>
        <taxon>Acanthopleuribacteraceae</taxon>
        <taxon>Acanthopleuribacter</taxon>
    </lineage>
</organism>
<evidence type="ECO:0000313" key="8">
    <source>
        <dbReference type="EMBL" id="MBO1320935.1"/>
    </source>
</evidence>
<evidence type="ECO:0000256" key="1">
    <source>
        <dbReference type="ARBA" id="ARBA00004651"/>
    </source>
</evidence>
<dbReference type="Proteomes" id="UP000664417">
    <property type="component" value="Unassembled WGS sequence"/>
</dbReference>
<feature type="transmembrane region" description="Helical" evidence="7">
    <location>
        <begin position="128"/>
        <end position="147"/>
    </location>
</feature>
<keyword evidence="6 7" id="KW-0472">Membrane</keyword>
<feature type="transmembrane region" description="Helical" evidence="7">
    <location>
        <begin position="154"/>
        <end position="174"/>
    </location>
</feature>
<proteinExistence type="inferred from homology"/>
<evidence type="ECO:0000256" key="6">
    <source>
        <dbReference type="ARBA" id="ARBA00023136"/>
    </source>
</evidence>
<evidence type="ECO:0000256" key="5">
    <source>
        <dbReference type="ARBA" id="ARBA00022989"/>
    </source>
</evidence>
<feature type="transmembrane region" description="Helical" evidence="7">
    <location>
        <begin position="224"/>
        <end position="243"/>
    </location>
</feature>
<dbReference type="RefSeq" id="WP_207860910.1">
    <property type="nucleotide sequence ID" value="NZ_JAFREP010000020.1"/>
</dbReference>
<keyword evidence="4 7" id="KW-0812">Transmembrane</keyword>
<comment type="caution">
    <text evidence="8">The sequence shown here is derived from an EMBL/GenBank/DDBJ whole genome shotgun (WGS) entry which is preliminary data.</text>
</comment>
<feature type="transmembrane region" description="Helical" evidence="7">
    <location>
        <begin position="6"/>
        <end position="21"/>
    </location>
</feature>
<dbReference type="Pfam" id="PF03773">
    <property type="entry name" value="ArsP_1"/>
    <property type="match status" value="1"/>
</dbReference>
<dbReference type="AlphaFoldDB" id="A0A8J7QMW4"/>
<keyword evidence="5 7" id="KW-1133">Transmembrane helix</keyword>
<protein>
    <submittedName>
        <fullName evidence="8">Permease</fullName>
    </submittedName>
</protein>
<feature type="transmembrane region" description="Helical" evidence="7">
    <location>
        <begin position="364"/>
        <end position="382"/>
    </location>
</feature>
<evidence type="ECO:0000256" key="7">
    <source>
        <dbReference type="SAM" id="Phobius"/>
    </source>
</evidence>
<feature type="transmembrane region" description="Helical" evidence="7">
    <location>
        <begin position="263"/>
        <end position="282"/>
    </location>
</feature>
<feature type="transmembrane region" description="Helical" evidence="7">
    <location>
        <begin position="28"/>
        <end position="49"/>
    </location>
</feature>
<evidence type="ECO:0000313" key="9">
    <source>
        <dbReference type="Proteomes" id="UP000664417"/>
    </source>
</evidence>
<dbReference type="GO" id="GO:0005886">
    <property type="term" value="C:plasma membrane"/>
    <property type="evidence" value="ECO:0007669"/>
    <property type="project" value="UniProtKB-SubCell"/>
</dbReference>
<feature type="transmembrane region" description="Helical" evidence="7">
    <location>
        <begin position="55"/>
        <end position="73"/>
    </location>
</feature>
<accession>A0A8J7QMW4</accession>
<reference evidence="8" key="1">
    <citation type="submission" date="2021-03" db="EMBL/GenBank/DDBJ databases">
        <authorList>
            <person name="Wang G."/>
        </authorList>
    </citation>
    <scope>NUCLEOTIDE SEQUENCE</scope>
    <source>
        <strain evidence="8">KCTC 12899</strain>
    </source>
</reference>
<name>A0A8J7QMW4_9BACT</name>
<feature type="transmembrane region" description="Helical" evidence="7">
    <location>
        <begin position="303"/>
        <end position="320"/>
    </location>
</feature>